<proteinExistence type="predicted"/>
<accession>A3XI02</accession>
<evidence type="ECO:0000313" key="2">
    <source>
        <dbReference type="Proteomes" id="UP000001601"/>
    </source>
</evidence>
<organism evidence="1 2">
    <name type="scientific">Leeuwenhoekiella blandensis (strain CECT 7118 / CCUG 51940 / KCTC 22103 / MED217)</name>
    <name type="common">Flavobacterium sp. (strain MED217)</name>
    <dbReference type="NCBI Taxonomy" id="398720"/>
    <lineage>
        <taxon>Bacteria</taxon>
        <taxon>Pseudomonadati</taxon>
        <taxon>Bacteroidota</taxon>
        <taxon>Flavobacteriia</taxon>
        <taxon>Flavobacteriales</taxon>
        <taxon>Flavobacteriaceae</taxon>
        <taxon>Leeuwenhoekiella</taxon>
    </lineage>
</organism>
<dbReference type="SUPFAM" id="SSF82171">
    <property type="entry name" value="DPP6 N-terminal domain-like"/>
    <property type="match status" value="1"/>
</dbReference>
<gene>
    <name evidence="1" type="ORF">MED217_16165</name>
</gene>
<dbReference type="Gene3D" id="2.120.10.30">
    <property type="entry name" value="TolB, C-terminal domain"/>
    <property type="match status" value="1"/>
</dbReference>
<protein>
    <submittedName>
        <fullName evidence="1">OmpA family protein</fullName>
    </submittedName>
</protein>
<reference evidence="1 2" key="1">
    <citation type="journal article" date="2007" name="Nature">
        <title>Light stimulates growth of proteorhodopsin-containing marine Flavobacteria.</title>
        <authorList>
            <person name="Gomez-Consarnau L."/>
            <person name="Gonzalez J.M."/>
            <person name="Coll-Llado M."/>
            <person name="Gourdon P."/>
            <person name="Pascher T."/>
            <person name="Neutze R."/>
            <person name="Pedros-Alio C."/>
            <person name="Pinhassi J."/>
        </authorList>
    </citation>
    <scope>NUCLEOTIDE SEQUENCE [LARGE SCALE GENOMIC DNA]</scope>
    <source>
        <strain evidence="1 2">MED217</strain>
    </source>
</reference>
<evidence type="ECO:0000313" key="1">
    <source>
        <dbReference type="EMBL" id="EAQ51094.1"/>
    </source>
</evidence>
<dbReference type="EMBL" id="AANC01000001">
    <property type="protein sequence ID" value="EAQ51094.1"/>
    <property type="molecule type" value="Genomic_DNA"/>
</dbReference>
<sequence>MSSADNTYAVTELSFNTAADEYATCMYQKSLVVVSNRKLNRRTILGQSDYKLLGFTQQKSTWSVPYLLPGVFTGKTNHGGITFNKNGTQVFFTKTLSTPNTYALFTAHKSTSYNHLWRDEKQIIVAASGFSIENPWLSTDGKLLYFSSNMPGGFGGYDLYAVQVFKNGVIGKPYNLGAQINSSANENFPSLNPDNTQLYFASDRKESIGGYDIFYAFTDTKSYSAPKNMGTTINSSSNEIRFIPTSSTSGYFSSNKNSLSRTMNVYAYEKVAAAAEFSTSSQQD</sequence>
<dbReference type="Proteomes" id="UP000001601">
    <property type="component" value="Unassembled WGS sequence"/>
</dbReference>
<comment type="caution">
    <text evidence="1">The sequence shown here is derived from an EMBL/GenBank/DDBJ whole genome shotgun (WGS) entry which is preliminary data.</text>
</comment>
<dbReference type="HOGENOM" id="CLU_986314_0_0_10"/>
<dbReference type="AlphaFoldDB" id="A3XI02"/>
<dbReference type="InterPro" id="IPR011042">
    <property type="entry name" value="6-blade_b-propeller_TolB-like"/>
</dbReference>
<dbReference type="STRING" id="398720.MED217_16165"/>
<dbReference type="InterPro" id="IPR011659">
    <property type="entry name" value="WD40"/>
</dbReference>
<keyword evidence="2" id="KW-1185">Reference proteome</keyword>
<dbReference type="RefSeq" id="WP_009781573.1">
    <property type="nucleotide sequence ID" value="NZ_CH672395.1"/>
</dbReference>
<dbReference type="Pfam" id="PF07676">
    <property type="entry name" value="PD40"/>
    <property type="match status" value="2"/>
</dbReference>
<name>A3XI02_LEEBM</name>
<dbReference type="eggNOG" id="COG0823">
    <property type="taxonomic scope" value="Bacteria"/>
</dbReference>